<feature type="region of interest" description="Disordered" evidence="1">
    <location>
        <begin position="943"/>
        <end position="974"/>
    </location>
</feature>
<feature type="transmembrane region" description="Helical" evidence="2">
    <location>
        <begin position="20"/>
        <end position="48"/>
    </location>
</feature>
<dbReference type="Pfam" id="PF07916">
    <property type="entry name" value="TraG_N"/>
    <property type="match status" value="1"/>
</dbReference>
<sequence>MWEIYAYHNSESLFGIFNAIAAIMASGTYLSAVAAVAFCGFVAAMVAYMFAPEKLHGWKWIGSVVLVYGVLFVPRISVGIVDKTGGTPVKVVANVPFGMAALGGLTSSIGNSITELFETAFQVIPGSGSLPAELAYQQNGLMFGSRLLQETRRTSLPDPAVRTDLINFVGNCTAFDIADGTISPTTFSTSADLWATMAATNPGRFSIVTSGAGVTTATCDQVYASINARLPSQVTDLAQRLGLRLNPTLPSLAAQAAVMNQIPQAYIRSQIATASATAADLIRQNALINAINDSGEMGCQRINDPSCMMLATGRAAAVASQNAAWINGAKIAEQALPVVRNVAEATCYAVFPLVVLLMFLSSGRNTILMLAGYTTALISIQLWPPLFAILNYMASIYAQLDQAAAAEVGGGVKALSLQSASPIYSNAVSAQAVVSYLVIGIPFLAYSLANRLVNFGTSLVGGLSGLQSTIGNASASAAAGNSSMGNVSMDQRVVTPSTSNPWVSRSQDERGNWWTEDGAGRKAVTLLRNEGITSHQVTARVSQSDVEAASRTATSAAADVVSAGTTRATTLNEALNRIRQQTSSSRSTAGQSLSGYQEISKAAEQLSSETRRISAETGYGEDQVAGALLRFSAMPSAYGIGGGAAVEKKYGVSLSEAEKKILDHSDASTYRSVRSFGDRASSDRSFLNALSSEGTAGSSLASSLTSTASHAENAEQRYTEALARSNEIRLAHEQGLAYSRDLAADPANSAAVVEYERAADRYRGSPQALAAHMASMLGNMSFTTTRFSGGAALPSSFDDIHAAHVAGAQRGVLQPDLSGMKGHNDATVRGGALSSVPSAPQAGVPRTPQMPVVDAEVVGRPDLLDGGGLRTDIETGLNAQRRQNSEPMESFDSRHGLDRSKGTLVTHQSMVGRTLSRTKADVETALEDAGDAARQALIDAKARIANSPRQQAIDSTPEVPVMRPSSGKRRPNKP</sequence>
<evidence type="ECO:0000256" key="1">
    <source>
        <dbReference type="SAM" id="MobiDB-lite"/>
    </source>
</evidence>
<dbReference type="RefSeq" id="WP_088385837.1">
    <property type="nucleotide sequence ID" value="NZ_NIOF01000006.1"/>
</dbReference>
<feature type="transmembrane region" description="Helical" evidence="2">
    <location>
        <begin position="428"/>
        <end position="449"/>
    </location>
</feature>
<keyword evidence="2" id="KW-0472">Membrane</keyword>
<protein>
    <recommendedName>
        <fullName evidence="3">TraG N-terminal Proteobacteria domain-containing protein</fullName>
    </recommendedName>
</protein>
<dbReference type="OrthoDB" id="8610629at2"/>
<dbReference type="AlphaFoldDB" id="A0A246J8T4"/>
<evidence type="ECO:0000313" key="4">
    <source>
        <dbReference type="EMBL" id="OWQ88950.1"/>
    </source>
</evidence>
<keyword evidence="2" id="KW-1133">Transmembrane helix</keyword>
<keyword evidence="5" id="KW-1185">Reference proteome</keyword>
<feature type="transmembrane region" description="Helical" evidence="2">
    <location>
        <begin position="342"/>
        <end position="360"/>
    </location>
</feature>
<comment type="caution">
    <text evidence="4">The sequence shown here is derived from an EMBL/GenBank/DDBJ whole genome shotgun (WGS) entry which is preliminary data.</text>
</comment>
<dbReference type="Proteomes" id="UP000197468">
    <property type="component" value="Unassembled WGS sequence"/>
</dbReference>
<keyword evidence="2" id="KW-0812">Transmembrane</keyword>
<feature type="transmembrane region" description="Helical" evidence="2">
    <location>
        <begin position="60"/>
        <end position="81"/>
    </location>
</feature>
<name>A0A246J8T4_9BURK</name>
<feature type="transmembrane region" description="Helical" evidence="2">
    <location>
        <begin position="367"/>
        <end position="390"/>
    </location>
</feature>
<gene>
    <name evidence="4" type="ORF">CDN99_15900</name>
</gene>
<feature type="domain" description="TraG N-terminal Proteobacteria" evidence="3">
    <location>
        <begin position="3"/>
        <end position="465"/>
    </location>
</feature>
<accession>A0A246J8T4</accession>
<organism evidence="4 5">
    <name type="scientific">Roseateles aquatilis</name>
    <dbReference type="NCBI Taxonomy" id="431061"/>
    <lineage>
        <taxon>Bacteria</taxon>
        <taxon>Pseudomonadati</taxon>
        <taxon>Pseudomonadota</taxon>
        <taxon>Betaproteobacteria</taxon>
        <taxon>Burkholderiales</taxon>
        <taxon>Sphaerotilaceae</taxon>
        <taxon>Roseateles</taxon>
    </lineage>
</organism>
<evidence type="ECO:0000313" key="5">
    <source>
        <dbReference type="Proteomes" id="UP000197468"/>
    </source>
</evidence>
<proteinExistence type="predicted"/>
<evidence type="ECO:0000259" key="3">
    <source>
        <dbReference type="Pfam" id="PF07916"/>
    </source>
</evidence>
<evidence type="ECO:0000256" key="2">
    <source>
        <dbReference type="SAM" id="Phobius"/>
    </source>
</evidence>
<dbReference type="InterPro" id="IPR012931">
    <property type="entry name" value="TraG_N_Proteobacteria"/>
</dbReference>
<dbReference type="EMBL" id="NIOF01000006">
    <property type="protein sequence ID" value="OWQ88950.1"/>
    <property type="molecule type" value="Genomic_DNA"/>
</dbReference>
<reference evidence="4 5" key="1">
    <citation type="journal article" date="2008" name="Int. J. Syst. Evol. Microbiol.">
        <title>Description of Roseateles aquatilis sp. nov. and Roseateles terrae sp. nov., in the class Betaproteobacteria, and emended description of the genus Roseateles.</title>
        <authorList>
            <person name="Gomila M."/>
            <person name="Bowien B."/>
            <person name="Falsen E."/>
            <person name="Moore E.R."/>
            <person name="Lalucat J."/>
        </authorList>
    </citation>
    <scope>NUCLEOTIDE SEQUENCE [LARGE SCALE GENOMIC DNA]</scope>
    <source>
        <strain evidence="4 5">CCUG 48205</strain>
    </source>
</reference>
<feature type="region of interest" description="Disordered" evidence="1">
    <location>
        <begin position="880"/>
        <end position="899"/>
    </location>
</feature>